<dbReference type="AlphaFoldDB" id="A0A6N8EDI1"/>
<keyword evidence="2" id="KW-0732">Signal</keyword>
<keyword evidence="1" id="KW-1133">Transmembrane helix</keyword>
<reference evidence="3 4" key="1">
    <citation type="submission" date="2019-11" db="EMBL/GenBank/DDBJ databases">
        <title>Whole-genome sequence of the anaerobic purple sulfur bacterium Allochromatium palmeri DSM 15591.</title>
        <authorList>
            <person name="Kyndt J.A."/>
            <person name="Meyer T.E."/>
        </authorList>
    </citation>
    <scope>NUCLEOTIDE SEQUENCE [LARGE SCALE GENOMIC DNA]</scope>
    <source>
        <strain evidence="3 4">DSM 15591</strain>
    </source>
</reference>
<name>A0A6N8EDI1_9GAMM</name>
<feature type="transmembrane region" description="Helical" evidence="1">
    <location>
        <begin position="114"/>
        <end position="135"/>
    </location>
</feature>
<keyword evidence="1" id="KW-0472">Membrane</keyword>
<evidence type="ECO:0000313" key="3">
    <source>
        <dbReference type="EMBL" id="MTW22285.1"/>
    </source>
</evidence>
<keyword evidence="1" id="KW-0812">Transmembrane</keyword>
<accession>A0A6N8EDI1</accession>
<gene>
    <name evidence="3" type="ORF">GJ668_14495</name>
</gene>
<sequence>MRLLLALSAALLAGTLHAHSLTHSAQPGSAVIVELHYADGSPFSYESTEVYRPAESVPFLVGRTDANGRLAFVPDRSGDWRVRTFSEDGHGGDFTVAATPDSDSSAPSAGLSTVAALAVGLSVIFGLFGIWSVFVRKRS</sequence>
<dbReference type="Proteomes" id="UP000434044">
    <property type="component" value="Unassembled WGS sequence"/>
</dbReference>
<comment type="caution">
    <text evidence="3">The sequence shown here is derived from an EMBL/GenBank/DDBJ whole genome shotgun (WGS) entry which is preliminary data.</text>
</comment>
<proteinExistence type="predicted"/>
<dbReference type="RefSeq" id="WP_155450854.1">
    <property type="nucleotide sequence ID" value="NZ_WNKT01000036.1"/>
</dbReference>
<evidence type="ECO:0000313" key="4">
    <source>
        <dbReference type="Proteomes" id="UP000434044"/>
    </source>
</evidence>
<protein>
    <recommendedName>
        <fullName evidence="5">ABC transporter permease</fullName>
    </recommendedName>
</protein>
<dbReference type="EMBL" id="WNKT01000036">
    <property type="protein sequence ID" value="MTW22285.1"/>
    <property type="molecule type" value="Genomic_DNA"/>
</dbReference>
<feature type="chain" id="PRO_5026967039" description="ABC transporter permease" evidence="2">
    <location>
        <begin position="19"/>
        <end position="139"/>
    </location>
</feature>
<evidence type="ECO:0000256" key="2">
    <source>
        <dbReference type="SAM" id="SignalP"/>
    </source>
</evidence>
<dbReference type="OrthoDB" id="5794962at2"/>
<evidence type="ECO:0000256" key="1">
    <source>
        <dbReference type="SAM" id="Phobius"/>
    </source>
</evidence>
<keyword evidence="4" id="KW-1185">Reference proteome</keyword>
<evidence type="ECO:0008006" key="5">
    <source>
        <dbReference type="Google" id="ProtNLM"/>
    </source>
</evidence>
<feature type="signal peptide" evidence="2">
    <location>
        <begin position="1"/>
        <end position="18"/>
    </location>
</feature>
<organism evidence="3 4">
    <name type="scientific">Allochromatium palmeri</name>
    <dbReference type="NCBI Taxonomy" id="231048"/>
    <lineage>
        <taxon>Bacteria</taxon>
        <taxon>Pseudomonadati</taxon>
        <taxon>Pseudomonadota</taxon>
        <taxon>Gammaproteobacteria</taxon>
        <taxon>Chromatiales</taxon>
        <taxon>Chromatiaceae</taxon>
        <taxon>Allochromatium</taxon>
    </lineage>
</organism>